<dbReference type="InterPro" id="IPR008007">
    <property type="entry name" value="Peptidase_M42"/>
</dbReference>
<comment type="similarity">
    <text evidence="1 6">Belongs to the peptidase M42 family.</text>
</comment>
<evidence type="ECO:0000256" key="2">
    <source>
        <dbReference type="ARBA" id="ARBA00022438"/>
    </source>
</evidence>
<proteinExistence type="inferred from homology"/>
<feature type="active site" description="Proton acceptor" evidence="7">
    <location>
        <position position="217"/>
    </location>
</feature>
<comment type="cofactor">
    <cofactor evidence="8">
        <name>a divalent metal cation</name>
        <dbReference type="ChEBI" id="CHEBI:60240"/>
    </cofactor>
    <text evidence="8">Binds 2 divalent metal cations per subunit.</text>
</comment>
<feature type="binding site" evidence="8">
    <location>
        <position position="185"/>
    </location>
    <ligand>
        <name>Zn(2+)</name>
        <dbReference type="ChEBI" id="CHEBI:29105"/>
        <label>1</label>
    </ligand>
</feature>
<evidence type="ECO:0000313" key="9">
    <source>
        <dbReference type="EMBL" id="KEZ24055.1"/>
    </source>
</evidence>
<dbReference type="PANTHER" id="PTHR32481">
    <property type="entry name" value="AMINOPEPTIDASE"/>
    <property type="match status" value="1"/>
</dbReference>
<feature type="binding site" evidence="8">
    <location>
        <position position="218"/>
    </location>
    <ligand>
        <name>Zn(2+)</name>
        <dbReference type="ChEBI" id="CHEBI:29105"/>
        <label>2</label>
    </ligand>
</feature>
<dbReference type="AlphaFoldDB" id="A0A084F1G3"/>
<evidence type="ECO:0000256" key="4">
    <source>
        <dbReference type="ARBA" id="ARBA00022723"/>
    </source>
</evidence>
<reference evidence="9 10" key="1">
    <citation type="submission" date="2014-02" db="EMBL/GenBank/DDBJ databases">
        <title>Genome sequence of Ureaplasma diversum strain 246.</title>
        <authorList>
            <person name="Sirand-Pugnet P."/>
            <person name="Breton M."/>
            <person name="Dordet-Frisoni E."/>
            <person name="Baranowski E."/>
            <person name="Barre A."/>
            <person name="Couture C."/>
            <person name="Dupuy V."/>
            <person name="Gaurivaud P."/>
            <person name="Jacob D."/>
            <person name="Lemaitre C."/>
            <person name="Manso-Silvan L."/>
            <person name="Nikolski M."/>
            <person name="Nouvel L.-X."/>
            <person name="Poumarat F."/>
            <person name="Tardy F."/>
            <person name="Thebault P."/>
            <person name="Theil S."/>
            <person name="Citti C."/>
            <person name="Thiaucourt F."/>
            <person name="Blanchard A."/>
        </authorList>
    </citation>
    <scope>NUCLEOTIDE SEQUENCE [LARGE SCALE GENOMIC DNA]</scope>
    <source>
        <strain evidence="9 10">NCTC 246</strain>
    </source>
</reference>
<organism evidence="9 10">
    <name type="scientific">Ureaplasma diversum NCTC 246</name>
    <dbReference type="NCBI Taxonomy" id="1188241"/>
    <lineage>
        <taxon>Bacteria</taxon>
        <taxon>Bacillati</taxon>
        <taxon>Mycoplasmatota</taxon>
        <taxon>Mycoplasmoidales</taxon>
        <taxon>Mycoplasmoidaceae</taxon>
        <taxon>Ureaplasma</taxon>
    </lineage>
</organism>
<dbReference type="InterPro" id="IPR023367">
    <property type="entry name" value="Peptidase_M42_dom2"/>
</dbReference>
<dbReference type="GO" id="GO:0046872">
    <property type="term" value="F:metal ion binding"/>
    <property type="evidence" value="ECO:0007669"/>
    <property type="project" value="UniProtKB-UniRule"/>
</dbReference>
<dbReference type="SUPFAM" id="SSF101821">
    <property type="entry name" value="Aminopeptidase/glucanase lid domain"/>
    <property type="match status" value="1"/>
</dbReference>
<dbReference type="InterPro" id="IPR051464">
    <property type="entry name" value="Peptidase_M42_aminopept"/>
</dbReference>
<keyword evidence="2 9" id="KW-0031">Aminopeptidase</keyword>
<feature type="binding site" evidence="8">
    <location>
        <position position="185"/>
    </location>
    <ligand>
        <name>Zn(2+)</name>
        <dbReference type="ChEBI" id="CHEBI:29105"/>
        <label>2</label>
    </ligand>
</feature>
<dbReference type="eggNOG" id="COG1363">
    <property type="taxonomic scope" value="Bacteria"/>
</dbReference>
<dbReference type="RefSeq" id="WP_038101865.1">
    <property type="nucleotide sequence ID" value="NZ_JFDP01000017.1"/>
</dbReference>
<dbReference type="Gene3D" id="3.40.630.10">
    <property type="entry name" value="Zn peptidases"/>
    <property type="match status" value="1"/>
</dbReference>
<dbReference type="GO" id="GO:0006508">
    <property type="term" value="P:proteolysis"/>
    <property type="evidence" value="ECO:0007669"/>
    <property type="project" value="UniProtKB-KW"/>
</dbReference>
<dbReference type="PANTHER" id="PTHR32481:SF0">
    <property type="entry name" value="AMINOPEPTIDASE YPDE-RELATED"/>
    <property type="match status" value="1"/>
</dbReference>
<dbReference type="PIRSF" id="PIRSF001123">
    <property type="entry name" value="PepA_GA"/>
    <property type="match status" value="1"/>
</dbReference>
<dbReference type="GO" id="GO:0004177">
    <property type="term" value="F:aminopeptidase activity"/>
    <property type="evidence" value="ECO:0007669"/>
    <property type="project" value="UniProtKB-UniRule"/>
</dbReference>
<feature type="binding site" evidence="8">
    <location>
        <position position="240"/>
    </location>
    <ligand>
        <name>Zn(2+)</name>
        <dbReference type="ChEBI" id="CHEBI:29105"/>
        <label>1</label>
    </ligand>
</feature>
<dbReference type="OrthoDB" id="9772053at2"/>
<dbReference type="Proteomes" id="UP000028537">
    <property type="component" value="Unassembled WGS sequence"/>
</dbReference>
<evidence type="ECO:0000256" key="1">
    <source>
        <dbReference type="ARBA" id="ARBA00006272"/>
    </source>
</evidence>
<evidence type="ECO:0000256" key="6">
    <source>
        <dbReference type="PIRNR" id="PIRNR001123"/>
    </source>
</evidence>
<gene>
    <name evidence="9" type="ORF">UDIV_1170</name>
</gene>
<evidence type="ECO:0000256" key="3">
    <source>
        <dbReference type="ARBA" id="ARBA00022670"/>
    </source>
</evidence>
<accession>A0A084F1G3</accession>
<dbReference type="SUPFAM" id="SSF53187">
    <property type="entry name" value="Zn-dependent exopeptidases"/>
    <property type="match status" value="1"/>
</dbReference>
<protein>
    <submittedName>
        <fullName evidence="9">Aminopeptidase</fullName>
    </submittedName>
</protein>
<evidence type="ECO:0000256" key="7">
    <source>
        <dbReference type="PIRSR" id="PIRSR001123-1"/>
    </source>
</evidence>
<dbReference type="EMBL" id="JFDP01000017">
    <property type="protein sequence ID" value="KEZ24055.1"/>
    <property type="molecule type" value="Genomic_DNA"/>
</dbReference>
<evidence type="ECO:0000256" key="5">
    <source>
        <dbReference type="ARBA" id="ARBA00022801"/>
    </source>
</evidence>
<dbReference type="Gene3D" id="2.40.30.40">
    <property type="entry name" value="Peptidase M42, domain 2"/>
    <property type="match status" value="1"/>
</dbReference>
<evidence type="ECO:0000256" key="8">
    <source>
        <dbReference type="PIRSR" id="PIRSR001123-2"/>
    </source>
</evidence>
<feature type="binding site" evidence="8">
    <location>
        <position position="327"/>
    </location>
    <ligand>
        <name>Zn(2+)</name>
        <dbReference type="ChEBI" id="CHEBI:29105"/>
        <label>2</label>
    </ligand>
</feature>
<keyword evidence="4 8" id="KW-0479">Metal-binding</keyword>
<name>A0A084F1G3_9BACT</name>
<keyword evidence="3" id="KW-0645">Protease</keyword>
<feature type="binding site" evidence="8">
    <location>
        <position position="70"/>
    </location>
    <ligand>
        <name>Zn(2+)</name>
        <dbReference type="ChEBI" id="CHEBI:29105"/>
        <label>1</label>
    </ligand>
</feature>
<keyword evidence="10" id="KW-1185">Reference proteome</keyword>
<comment type="caution">
    <text evidence="9">The sequence shown here is derived from an EMBL/GenBank/DDBJ whole genome shotgun (WGS) entry which is preliminary data.</text>
</comment>
<sequence>MSKYTQKQVKERVIEYMEIDGISRHEERVASRLKTNLKDANVTYLRDQLGSIIFKHNHAKKGPKILIATHMDEVGYVVQEILESGQLSISPIGGVWPNAVIGTAAKVIVDENTSYDGVFGHTSIHILSPEDRSKAYPNKDLYVDCGFVSKQEAVDAGIKIGTEVCFISPKLNFKNEDYLVGKAIDNRVSVGILDLLVNALADQELVNETYFAATVQEEVGLRGAKAAVSLVKPDVGIIIDTTASHDTYKCPEGTTKLGSGVAIRINDGGTLVHPGLLEYFEALAKKHNIDCYRYVARGGGTDAAEVQFGPDGGVLTIGFSIPQRYLHSPLGVANMKDVMAAFNLVYEFLKVFDENEFNKIKFK</sequence>
<keyword evidence="5" id="KW-0378">Hydrolase</keyword>
<evidence type="ECO:0000313" key="10">
    <source>
        <dbReference type="Proteomes" id="UP000028537"/>
    </source>
</evidence>
<dbReference type="Pfam" id="PF05343">
    <property type="entry name" value="Peptidase_M42"/>
    <property type="match status" value="1"/>
</dbReference>